<reference evidence="3 4" key="1">
    <citation type="journal article" date="2018" name="Mol. Biol. Evol.">
        <title>Broad Genomic Sampling Reveals a Smut Pathogenic Ancestry of the Fungal Clade Ustilaginomycotina.</title>
        <authorList>
            <person name="Kijpornyongpan T."/>
            <person name="Mondo S.J."/>
            <person name="Barry K."/>
            <person name="Sandor L."/>
            <person name="Lee J."/>
            <person name="Lipzen A."/>
            <person name="Pangilinan J."/>
            <person name="LaButti K."/>
            <person name="Hainaut M."/>
            <person name="Henrissat B."/>
            <person name="Grigoriev I.V."/>
            <person name="Spatafora J.W."/>
            <person name="Aime M.C."/>
        </authorList>
    </citation>
    <scope>NUCLEOTIDE SEQUENCE [LARGE SCALE GENOMIC DNA]</scope>
    <source>
        <strain evidence="3 4">MCA 5214</strain>
    </source>
</reference>
<dbReference type="GeneID" id="37026910"/>
<proteinExistence type="inferred from homology"/>
<dbReference type="Pfam" id="PF09797">
    <property type="entry name" value="NatB_MDM20"/>
    <property type="match status" value="1"/>
</dbReference>
<evidence type="ECO:0000256" key="2">
    <source>
        <dbReference type="SAM" id="MobiDB-lite"/>
    </source>
</evidence>
<dbReference type="Proteomes" id="UP000245884">
    <property type="component" value="Unassembled WGS sequence"/>
</dbReference>
<dbReference type="EMBL" id="KZ819662">
    <property type="protein sequence ID" value="PWN30467.1"/>
    <property type="molecule type" value="Genomic_DNA"/>
</dbReference>
<sequence>MPPKASSSNGSPSNNAHLLDMLAQQQCAPIARHIDAGNPQAAVKSADVLLSNHSAQSSHPYARALRAHALVSLHRQSDALADVEHVVSHSPKQTLYAAQILGVLCSALDRMGQGARAADLLDEANKAVPANEVLGQKAFQAAMKQQDYLRAQQIAARLAKAIPTPPAASSSPPTYSSVRNRYFWWSIQSYLLLATETPQAQGANLALTLAERMIEKHLASEEGKFDEKSDQDVQLFVAVLLEQAEQSKKEEKKRQALDILSQEPGRSICARSLGLGQLRRDLLKHCGEWTALRDETRALMEGGDGNWMTIEKWIEAEVALAPSVHDQAAINFLAPFLQKEGKTRREYPLAAIALLHEQRKADKASQLDLSGPLADYVAAFGRKACCFEDLLPFVDALSSHEAKDLLKALPEAVPETFSTEDEVVRAVNHTKLRHRLRGITGSQDGRPESPSSEVQALLQSFYASMPCSSKVPKTVPRPGSDWVLLAAQIALACLQPTASAPPLVLLNLSALLSHATQQASPASYPLKLLLLRLYLLLDCPALARGVWKDLKIRSVQNESLAWLWAEDGGLINSIDVDTGKGAGDEWRREAQGLYNEVKGELPKLISTAMQRGNYSSVREFLDFAKRVEGSGHQAALRLAEAREEAQRAVGRDSGSGWEKANAALHEVAGRVKEDLYDQADRSVLPSFAASSIPSLATLSSKQGSGSQQGADEEQGSAKRCPPAFALQASYLSAWYGQDQVEVPDPLRLTPQLNARLDEGERLFATCITAIQSGVKDDLEAKVRTFASHVEKHVIGDSAADTLPWRQTHFITRLIDLYLLARARSSAQPDVGNEVTSLLTPTLRSLSTSLAQQKGANLPFLAQAAAAPSSSESGDKSMNAIIHAVLQAQKGGQGVKEKVVKDVKEEVAKRRRTLAMRIEGVLKGA</sequence>
<evidence type="ECO:0008006" key="5">
    <source>
        <dbReference type="Google" id="ProtNLM"/>
    </source>
</evidence>
<evidence type="ECO:0000313" key="3">
    <source>
        <dbReference type="EMBL" id="PWN30467.1"/>
    </source>
</evidence>
<organism evidence="3 4">
    <name type="scientific">Jaminaea rosea</name>
    <dbReference type="NCBI Taxonomy" id="1569628"/>
    <lineage>
        <taxon>Eukaryota</taxon>
        <taxon>Fungi</taxon>
        <taxon>Dikarya</taxon>
        <taxon>Basidiomycota</taxon>
        <taxon>Ustilaginomycotina</taxon>
        <taxon>Exobasidiomycetes</taxon>
        <taxon>Microstromatales</taxon>
        <taxon>Microstromatales incertae sedis</taxon>
        <taxon>Jaminaea</taxon>
    </lineage>
</organism>
<dbReference type="InterPro" id="IPR011990">
    <property type="entry name" value="TPR-like_helical_dom_sf"/>
</dbReference>
<name>A0A316UYS7_9BASI</name>
<dbReference type="InterPro" id="IPR019183">
    <property type="entry name" value="NAA25_NatB_aux_su"/>
</dbReference>
<dbReference type="PANTHER" id="PTHR22767">
    <property type="entry name" value="N-TERMINAL ACETYLTRANSFERASE-RELATED"/>
    <property type="match status" value="1"/>
</dbReference>
<feature type="compositionally biased region" description="Low complexity" evidence="2">
    <location>
        <begin position="699"/>
        <end position="709"/>
    </location>
</feature>
<keyword evidence="4" id="KW-1185">Reference proteome</keyword>
<protein>
    <recommendedName>
        <fullName evidence="5">Actin cytoskeleton organization protein</fullName>
    </recommendedName>
</protein>
<dbReference type="AlphaFoldDB" id="A0A316UYS7"/>
<dbReference type="RefSeq" id="XP_025365079.1">
    <property type="nucleotide sequence ID" value="XM_025505087.1"/>
</dbReference>
<evidence type="ECO:0000313" key="4">
    <source>
        <dbReference type="Proteomes" id="UP000245884"/>
    </source>
</evidence>
<evidence type="ECO:0000256" key="1">
    <source>
        <dbReference type="ARBA" id="ARBA00006298"/>
    </source>
</evidence>
<dbReference type="SUPFAM" id="SSF48452">
    <property type="entry name" value="TPR-like"/>
    <property type="match status" value="1"/>
</dbReference>
<dbReference type="GO" id="GO:0031416">
    <property type="term" value="C:NatB complex"/>
    <property type="evidence" value="ECO:0007669"/>
    <property type="project" value="TreeGrafter"/>
</dbReference>
<dbReference type="STRING" id="1569628.A0A316UYS7"/>
<comment type="similarity">
    <text evidence="1">Belongs to the MDM20/NAA25 family.</text>
</comment>
<accession>A0A316UYS7</accession>
<gene>
    <name evidence="3" type="ORF">BDZ90DRAFT_229488</name>
</gene>
<dbReference type="OrthoDB" id="1874341at2759"/>
<feature type="region of interest" description="Disordered" evidence="2">
    <location>
        <begin position="698"/>
        <end position="718"/>
    </location>
</feature>
<dbReference type="PANTHER" id="PTHR22767:SF3">
    <property type="entry name" value="N-ALPHA-ACETYLTRANSFERASE 25, NATB AUXILIARY SUBUNIT"/>
    <property type="match status" value="1"/>
</dbReference>